<dbReference type="PRINTS" id="PR00988">
    <property type="entry name" value="URIDINKINASE"/>
</dbReference>
<keyword evidence="7" id="KW-0067">ATP-binding</keyword>
<evidence type="ECO:0000256" key="10">
    <source>
        <dbReference type="SAM" id="MobiDB-lite"/>
    </source>
</evidence>
<dbReference type="Gene3D" id="3.40.50.2020">
    <property type="match status" value="1"/>
</dbReference>
<dbReference type="NCBIfam" id="NF001097">
    <property type="entry name" value="PRK00129.1"/>
    <property type="match status" value="1"/>
</dbReference>
<evidence type="ECO:0000256" key="9">
    <source>
        <dbReference type="ARBA" id="ARBA00048909"/>
    </source>
</evidence>
<feature type="domain" description="Phosphoribulokinase/uridine kinase" evidence="11">
    <location>
        <begin position="237"/>
        <end position="329"/>
    </location>
</feature>
<evidence type="ECO:0000313" key="13">
    <source>
        <dbReference type="EMBL" id="CAC5423826.1"/>
    </source>
</evidence>
<sequence length="609" mass="68739">MEPAIKFENPRSNSCISDSSGSGEDVDHGLEELTIITNLPESPLKGPKSPLKAPKSPTKSGINKKISFTTSSKSHRVYQSGLRTLYTSGRPPWYDSHGSLKEPFVIGVCGGSASGKTTVARKIIEALDVPWVSLLSLDSFYKVLNEEMHETANRNEYNFDHPDAFDFDLLIDTLRRLKDGKSVEVPIYNFITHSRDQNTRTIYGANVVIFVFIILENNIWCECCNICVYYFREQYMRTIYGANVVIFEGIMSFVNKELLDLMDMKIFVDTDSDVRLARRLKRDIAERGRELEGVLKQYNTFVKPAFDHWISPTMSCADIIVPRGGENIVAIQLVVLHVHGQLQKRGFKLRSKLAHSADNGCKKPDTLFVLEQTPQIQGLHTFVRNRETPRDEFIFYSKRLMRLLFEYAVSLLPFKTVSVDTPQGTTYHGRRLDADKNSSPMICGVSILRAGETMEQALCEVCKDVRLGKILIQTNFDTGEPELHYLRLPKDIKESQVILMDATVATGAAAMMAIRVLLDHDVPEENITVTSLLMAESGVHSVAYAFPKVKIVTTAVDKEVNEKYHILPGIGNFGDRYFGTDFEKLVQVDRTQMTRCYSEPGCRDVEQAE</sequence>
<dbReference type="Pfam" id="PF00485">
    <property type="entry name" value="PRK"/>
    <property type="match status" value="2"/>
</dbReference>
<dbReference type="GO" id="GO:0005524">
    <property type="term" value="F:ATP binding"/>
    <property type="evidence" value="ECO:0007669"/>
    <property type="project" value="UniProtKB-KW"/>
</dbReference>
<feature type="compositionally biased region" description="Low complexity" evidence="10">
    <location>
        <begin position="12"/>
        <end position="22"/>
    </location>
</feature>
<evidence type="ECO:0000256" key="4">
    <source>
        <dbReference type="ARBA" id="ARBA00022679"/>
    </source>
</evidence>
<dbReference type="EC" id="2.7.1.48" evidence="3"/>
<dbReference type="OrthoDB" id="10257085at2759"/>
<keyword evidence="5" id="KW-0547">Nucleotide-binding</keyword>
<dbReference type="SUPFAM" id="SSF53271">
    <property type="entry name" value="PRTase-like"/>
    <property type="match status" value="1"/>
</dbReference>
<dbReference type="AlphaFoldDB" id="A0A6J8EVP6"/>
<evidence type="ECO:0000256" key="1">
    <source>
        <dbReference type="ARBA" id="ARBA00004690"/>
    </source>
</evidence>
<reference evidence="13 14" key="1">
    <citation type="submission" date="2020-06" db="EMBL/GenBank/DDBJ databases">
        <authorList>
            <person name="Li R."/>
            <person name="Bekaert M."/>
        </authorList>
    </citation>
    <scope>NUCLEOTIDE SEQUENCE [LARGE SCALE GENOMIC DNA]</scope>
    <source>
        <strain evidence="14">wild</strain>
    </source>
</reference>
<dbReference type="Proteomes" id="UP000507470">
    <property type="component" value="Unassembled WGS sequence"/>
</dbReference>
<evidence type="ECO:0000256" key="5">
    <source>
        <dbReference type="ARBA" id="ARBA00022741"/>
    </source>
</evidence>
<keyword evidence="6" id="KW-0418">Kinase</keyword>
<feature type="region of interest" description="Disordered" evidence="10">
    <location>
        <begin position="1"/>
        <end position="66"/>
    </location>
</feature>
<feature type="domain" description="Phosphoribosyltransferase" evidence="12">
    <location>
        <begin position="372"/>
        <end position="580"/>
    </location>
</feature>
<accession>A0A6J8EVP6</accession>
<dbReference type="InterPro" id="IPR000836">
    <property type="entry name" value="PRTase_dom"/>
</dbReference>
<dbReference type="UniPathway" id="UPA00574">
    <property type="reaction ID" value="UER00637"/>
</dbReference>
<evidence type="ECO:0000256" key="2">
    <source>
        <dbReference type="ARBA" id="ARBA00005408"/>
    </source>
</evidence>
<comment type="catalytic activity">
    <reaction evidence="9">
        <text>uridine + ATP = UMP + ADP + H(+)</text>
        <dbReference type="Rhea" id="RHEA:16825"/>
        <dbReference type="ChEBI" id="CHEBI:15378"/>
        <dbReference type="ChEBI" id="CHEBI:16704"/>
        <dbReference type="ChEBI" id="CHEBI:30616"/>
        <dbReference type="ChEBI" id="CHEBI:57865"/>
        <dbReference type="ChEBI" id="CHEBI:456216"/>
        <dbReference type="EC" id="2.7.1.48"/>
    </reaction>
</comment>
<dbReference type="GO" id="GO:0004849">
    <property type="term" value="F:uridine kinase activity"/>
    <property type="evidence" value="ECO:0007669"/>
    <property type="project" value="UniProtKB-EC"/>
</dbReference>
<keyword evidence="14" id="KW-1185">Reference proteome</keyword>
<dbReference type="SUPFAM" id="SSF52540">
    <property type="entry name" value="P-loop containing nucleoside triphosphate hydrolases"/>
    <property type="match status" value="1"/>
</dbReference>
<gene>
    <name evidence="13" type="ORF">MCOR_55789</name>
</gene>
<dbReference type="InterPro" id="IPR029057">
    <property type="entry name" value="PRTase-like"/>
</dbReference>
<dbReference type="Pfam" id="PF14681">
    <property type="entry name" value="UPRTase"/>
    <property type="match status" value="1"/>
</dbReference>
<feature type="compositionally biased region" description="Polar residues" evidence="10">
    <location>
        <begin position="57"/>
        <end position="66"/>
    </location>
</feature>
<dbReference type="GO" id="GO:0044206">
    <property type="term" value="P:UMP salvage"/>
    <property type="evidence" value="ECO:0007669"/>
    <property type="project" value="UniProtKB-UniPathway"/>
</dbReference>
<dbReference type="InterPro" id="IPR006083">
    <property type="entry name" value="PRK/URK"/>
</dbReference>
<protein>
    <recommendedName>
        <fullName evidence="3">uridine/cytidine kinase</fullName>
        <ecNumber evidence="3">2.7.1.48</ecNumber>
    </recommendedName>
</protein>
<proteinExistence type="inferred from homology"/>
<evidence type="ECO:0000256" key="6">
    <source>
        <dbReference type="ARBA" id="ARBA00022777"/>
    </source>
</evidence>
<dbReference type="FunFam" id="3.40.50.2020:FF:000010">
    <property type="entry name" value="Uridine-cytidine kinase"/>
    <property type="match status" value="1"/>
</dbReference>
<dbReference type="CDD" id="cd02023">
    <property type="entry name" value="UMPK"/>
    <property type="match status" value="1"/>
</dbReference>
<name>A0A6J8EVP6_MYTCO</name>
<dbReference type="Gene3D" id="3.40.50.300">
    <property type="entry name" value="P-loop containing nucleotide triphosphate hydrolases"/>
    <property type="match status" value="2"/>
</dbReference>
<evidence type="ECO:0000259" key="12">
    <source>
        <dbReference type="Pfam" id="PF14681"/>
    </source>
</evidence>
<evidence type="ECO:0000313" key="14">
    <source>
        <dbReference type="Proteomes" id="UP000507470"/>
    </source>
</evidence>
<dbReference type="InterPro" id="IPR027417">
    <property type="entry name" value="P-loop_NTPase"/>
</dbReference>
<comment type="similarity">
    <text evidence="2">Belongs to the uridine kinase family.</text>
</comment>
<dbReference type="InterPro" id="IPR000764">
    <property type="entry name" value="Uridine_kinase-like"/>
</dbReference>
<dbReference type="EMBL" id="CACVKT020009881">
    <property type="protein sequence ID" value="CAC5423826.1"/>
    <property type="molecule type" value="Genomic_DNA"/>
</dbReference>
<dbReference type="PANTHER" id="PTHR10285">
    <property type="entry name" value="URIDINE KINASE"/>
    <property type="match status" value="1"/>
</dbReference>
<evidence type="ECO:0000256" key="8">
    <source>
        <dbReference type="ARBA" id="ARBA00047436"/>
    </source>
</evidence>
<dbReference type="CDD" id="cd06223">
    <property type="entry name" value="PRTases_typeI"/>
    <property type="match status" value="1"/>
</dbReference>
<organism evidence="13 14">
    <name type="scientific">Mytilus coruscus</name>
    <name type="common">Sea mussel</name>
    <dbReference type="NCBI Taxonomy" id="42192"/>
    <lineage>
        <taxon>Eukaryota</taxon>
        <taxon>Metazoa</taxon>
        <taxon>Spiralia</taxon>
        <taxon>Lophotrochozoa</taxon>
        <taxon>Mollusca</taxon>
        <taxon>Bivalvia</taxon>
        <taxon>Autobranchia</taxon>
        <taxon>Pteriomorphia</taxon>
        <taxon>Mytilida</taxon>
        <taxon>Mytiloidea</taxon>
        <taxon>Mytilidae</taxon>
        <taxon>Mytilinae</taxon>
        <taxon>Mytilus</taxon>
    </lineage>
</organism>
<keyword evidence="4" id="KW-0808">Transferase</keyword>
<evidence type="ECO:0000259" key="11">
    <source>
        <dbReference type="Pfam" id="PF00485"/>
    </source>
</evidence>
<evidence type="ECO:0000256" key="3">
    <source>
        <dbReference type="ARBA" id="ARBA00012137"/>
    </source>
</evidence>
<comment type="pathway">
    <text evidence="1">Pyrimidine metabolism; UMP biosynthesis via salvage pathway; UMP from uridine: step 1/1.</text>
</comment>
<comment type="catalytic activity">
    <reaction evidence="8">
        <text>cytidine + ATP = CMP + ADP + H(+)</text>
        <dbReference type="Rhea" id="RHEA:24674"/>
        <dbReference type="ChEBI" id="CHEBI:15378"/>
        <dbReference type="ChEBI" id="CHEBI:17562"/>
        <dbReference type="ChEBI" id="CHEBI:30616"/>
        <dbReference type="ChEBI" id="CHEBI:60377"/>
        <dbReference type="ChEBI" id="CHEBI:456216"/>
        <dbReference type="EC" id="2.7.1.48"/>
    </reaction>
</comment>
<evidence type="ECO:0000256" key="7">
    <source>
        <dbReference type="ARBA" id="ARBA00022840"/>
    </source>
</evidence>
<feature type="domain" description="Phosphoribulokinase/uridine kinase" evidence="11">
    <location>
        <begin position="105"/>
        <end position="210"/>
    </location>
</feature>